<reference evidence="2 3" key="1">
    <citation type="submission" date="2016-10" db="EMBL/GenBank/DDBJ databases">
        <title>Pseudoalteromonas amylolytica sp. nov., isolated from the surface seawater.</title>
        <authorList>
            <person name="Wu Y.-H."/>
            <person name="Cheng H."/>
            <person name="Jin X.-B."/>
            <person name="Wang C.-S."/>
            <person name="Xu X.-W."/>
        </authorList>
    </citation>
    <scope>NUCLEOTIDE SEQUENCE [LARGE SCALE GENOMIC DNA]</scope>
    <source>
        <strain evidence="2 3">JCM 12483</strain>
    </source>
</reference>
<comment type="caution">
    <text evidence="2">The sequence shown here is derived from an EMBL/GenBank/DDBJ whole genome shotgun (WGS) entry which is preliminary data.</text>
</comment>
<name>A0A1S1N492_9GAMM</name>
<dbReference type="SUPFAM" id="SSF56112">
    <property type="entry name" value="Protein kinase-like (PK-like)"/>
    <property type="match status" value="1"/>
</dbReference>
<dbReference type="Pfam" id="PF01636">
    <property type="entry name" value="APH"/>
    <property type="match status" value="1"/>
</dbReference>
<gene>
    <name evidence="2" type="ORF">BIW53_08135</name>
</gene>
<dbReference type="AlphaFoldDB" id="A0A1S1N492"/>
<dbReference type="Gene3D" id="3.30.200.20">
    <property type="entry name" value="Phosphorylase Kinase, domain 1"/>
    <property type="match status" value="1"/>
</dbReference>
<protein>
    <recommendedName>
        <fullName evidence="1">Aminoglycoside phosphotransferase domain-containing protein</fullName>
    </recommendedName>
</protein>
<organism evidence="2 3">
    <name type="scientific">Pseudoalteromonas byunsanensis</name>
    <dbReference type="NCBI Taxonomy" id="327939"/>
    <lineage>
        <taxon>Bacteria</taxon>
        <taxon>Pseudomonadati</taxon>
        <taxon>Pseudomonadota</taxon>
        <taxon>Gammaproteobacteria</taxon>
        <taxon>Alteromonadales</taxon>
        <taxon>Pseudoalteromonadaceae</taxon>
        <taxon>Pseudoalteromonas</taxon>
    </lineage>
</organism>
<dbReference type="Proteomes" id="UP000180253">
    <property type="component" value="Unassembled WGS sequence"/>
</dbReference>
<accession>A0A1S1N492</accession>
<evidence type="ECO:0000313" key="3">
    <source>
        <dbReference type="Proteomes" id="UP000180253"/>
    </source>
</evidence>
<dbReference type="EMBL" id="MNAN01000028">
    <property type="protein sequence ID" value="OHU96040.1"/>
    <property type="molecule type" value="Genomic_DNA"/>
</dbReference>
<dbReference type="InterPro" id="IPR011009">
    <property type="entry name" value="Kinase-like_dom_sf"/>
</dbReference>
<feature type="domain" description="Aminoglycoside phosphotransferase" evidence="1">
    <location>
        <begin position="4"/>
        <end position="197"/>
    </location>
</feature>
<evidence type="ECO:0000259" key="1">
    <source>
        <dbReference type="Pfam" id="PF01636"/>
    </source>
</evidence>
<keyword evidence="3" id="KW-1185">Reference proteome</keyword>
<dbReference type="InterPro" id="IPR002575">
    <property type="entry name" value="Aminoglycoside_PTrfase"/>
</dbReference>
<evidence type="ECO:0000313" key="2">
    <source>
        <dbReference type="EMBL" id="OHU96040.1"/>
    </source>
</evidence>
<sequence length="318" mass="36471">MIDGANNQCFKILSDTGNYFLKCFCEHTQNSHKKLVNEFQFTQLLHKQGIKDVATPIAYCEQNLVALYSLLPGQPIRRSSPTLVEDAFDFINRINTATYDLAIPKASDATEEVADFLKIVFNRLQRFSQIDTIEDVEVKTLLAQIEQRAKQISEQTLQWTLALECQHLSPSDFGFHNALIDADGKLAFFDFEYAGLDSYWKLVCDFFSQPKVPVDTNTFSSVSKLNVSPSFDNHKAEFLACFELTQLKWCLIMLNAFDPQIAQRRAFARHEYCFDSKSSNNQLSKTTMQLNKCKQYMQAIPEKLNVLDDILSAQHWKI</sequence>
<dbReference type="STRING" id="327939.BIW53_08135"/>
<proteinExistence type="predicted"/>